<dbReference type="EMBL" id="JABFUD020000012">
    <property type="protein sequence ID" value="KAI5072961.1"/>
    <property type="molecule type" value="Genomic_DNA"/>
</dbReference>
<gene>
    <name evidence="2" type="ORF">GOP47_0013067</name>
</gene>
<evidence type="ECO:0000313" key="3">
    <source>
        <dbReference type="Proteomes" id="UP000886520"/>
    </source>
</evidence>
<protein>
    <submittedName>
        <fullName evidence="2">Uncharacterized protein</fullName>
    </submittedName>
</protein>
<dbReference type="PANTHER" id="PTHR35505">
    <property type="entry name" value="OS01G0600300 PROTEIN"/>
    <property type="match status" value="1"/>
</dbReference>
<keyword evidence="3" id="KW-1185">Reference proteome</keyword>
<dbReference type="OrthoDB" id="1969375at2759"/>
<evidence type="ECO:0000313" key="2">
    <source>
        <dbReference type="EMBL" id="KAI5072961.1"/>
    </source>
</evidence>
<comment type="caution">
    <text evidence="2">The sequence shown here is derived from an EMBL/GenBank/DDBJ whole genome shotgun (WGS) entry which is preliminary data.</text>
</comment>
<feature type="compositionally biased region" description="Low complexity" evidence="1">
    <location>
        <begin position="617"/>
        <end position="628"/>
    </location>
</feature>
<dbReference type="Proteomes" id="UP000886520">
    <property type="component" value="Chromosome 12"/>
</dbReference>
<dbReference type="AlphaFoldDB" id="A0A9D4USE9"/>
<accession>A0A9D4USE9</accession>
<name>A0A9D4USE9_ADICA</name>
<evidence type="ECO:0000256" key="1">
    <source>
        <dbReference type="SAM" id="MobiDB-lite"/>
    </source>
</evidence>
<organism evidence="2 3">
    <name type="scientific">Adiantum capillus-veneris</name>
    <name type="common">Maidenhair fern</name>
    <dbReference type="NCBI Taxonomy" id="13818"/>
    <lineage>
        <taxon>Eukaryota</taxon>
        <taxon>Viridiplantae</taxon>
        <taxon>Streptophyta</taxon>
        <taxon>Embryophyta</taxon>
        <taxon>Tracheophyta</taxon>
        <taxon>Polypodiopsida</taxon>
        <taxon>Polypodiidae</taxon>
        <taxon>Polypodiales</taxon>
        <taxon>Pteridineae</taxon>
        <taxon>Pteridaceae</taxon>
        <taxon>Vittarioideae</taxon>
        <taxon>Adiantum</taxon>
    </lineage>
</organism>
<dbReference type="PANTHER" id="PTHR35505:SF1">
    <property type="entry name" value="SNF2 DOMAIN PROTEIN"/>
    <property type="match status" value="1"/>
</dbReference>
<feature type="compositionally biased region" description="Polar residues" evidence="1">
    <location>
        <begin position="640"/>
        <end position="649"/>
    </location>
</feature>
<proteinExistence type="predicted"/>
<sequence length="649" mass="70979">AGHILGLVGLLNVLDEKPPRAHCKVRRRGSMVGAKRSEDGKLATGFISRLAKELVNNSDSGFSVASNTHALKEALGKSVDSLPPGKLRATLQRILEQESQLEAFISALQIAIRALSVKLELHDDVLLTSTASEHLFETLLHCIDVKAAFSFTDASGNHVFSHDEIQLLLARDPAPHILWALAAVKFTYTDGGSCASASELLHCLKPWIIDRNASVAMVTMAPLIPLIFESLQQVSKDVSKLKTLRSVMKEVLSFTVAINYKEHFTKGFAKNHSKETLSFSALLDGCQAVFKAFQFQGTDTQTETHSIATKLSRMFPLASELAASALKPPEVRIALLADIVKSEFLLLYIVVEVLYCRQKLKGGDKMVNSDIGLLKEPVGRIAVNGLAAGQSDSILDILQSDMSILNSLLDDDEKSLVGVSVYKAILLYSHGFLENNVETLTGGKKGLEGFVKRIGVARKYASKQRTKYDIMKDVACYVAVPPKVVDYLQSCKLKRSLSQKEIRNNRALIGWLIQLDDSDFEALVNGTKIPDTQADEKTSLGKGDVDNAKDAALTEKAYNQVEMEDLFVLDITGEEQAPDTPAGSKKSKKRKAKQVLYHRQGRVTKVQEAQGLREGSIDSSDSGGSQSIVRGKRRDRGESVSPSHGTEDY</sequence>
<feature type="non-terminal residue" evidence="2">
    <location>
        <position position="1"/>
    </location>
</feature>
<reference evidence="2" key="1">
    <citation type="submission" date="2021-01" db="EMBL/GenBank/DDBJ databases">
        <title>Adiantum capillus-veneris genome.</title>
        <authorList>
            <person name="Fang Y."/>
            <person name="Liao Q."/>
        </authorList>
    </citation>
    <scope>NUCLEOTIDE SEQUENCE</scope>
    <source>
        <strain evidence="2">H3</strain>
        <tissue evidence="2">Leaf</tissue>
    </source>
</reference>
<feature type="region of interest" description="Disordered" evidence="1">
    <location>
        <begin position="575"/>
        <end position="649"/>
    </location>
</feature>